<evidence type="ECO:0000313" key="2">
    <source>
        <dbReference type="Proteomes" id="UP000682101"/>
    </source>
</evidence>
<reference evidence="1" key="1">
    <citation type="submission" date="2020-09" db="EMBL/GenBank/DDBJ databases">
        <title>Leviviricetes taxonomy.</title>
        <authorList>
            <person name="Stockdale S.R."/>
            <person name="Callanan J."/>
            <person name="Adriaenssens E.M."/>
            <person name="Kuhn J.H."/>
            <person name="Rumnieks J."/>
            <person name="Shkoporov A."/>
            <person name="Draper L.A."/>
            <person name="Ross P."/>
            <person name="Hill C."/>
        </authorList>
    </citation>
    <scope>NUCLEOTIDE SEQUENCE</scope>
</reference>
<protein>
    <submittedName>
        <fullName evidence="1">Maturation protein</fullName>
    </submittedName>
</protein>
<sequence length="415" mass="46280">MSDPSIPVIIRNFHSSKYTRTDLAGLLDGGSFDTSQNLGVYNTKIGTSVPGWRYLVARHSDASSAYDRKIFGVLGYPSCKANASGYVSWPPTPPFHRYEGSSLYMSWVQNPFLWVNDTDDTVVRDIALAKLKGKINRASTSFNVLVPMVELRELRGLVRSMADHSIWMVRRLLDIKRGAILRGPKWGAKKRAGDAWLTWSFGMKPMMSDAEKLATAIAGYLSKDPENIRVQGSHSKVWYGGTNTSGVTAGVFNGVTRYWHDIVHELRYVYSAGVFPDVKSGNDYAALNHFGLTIPGLIPTAWELTAFSWLVDYFTTTGAFLEDVFSATNNQTIYCTLSRVYKYKVIGHAIPESRQTPGSGTFTGTKISVGQAKHTHFTRTKLSQIPTRAWRFKTRDEIAQNSVNRLLNLAALLLK</sequence>
<evidence type="ECO:0000313" key="1">
    <source>
        <dbReference type="EMBL" id="DAD51244.1"/>
    </source>
</evidence>
<dbReference type="RefSeq" id="YP_010768878.1">
    <property type="nucleotide sequence ID" value="NC_073816.1"/>
</dbReference>
<dbReference type="EMBL" id="BK013765">
    <property type="protein sequence ID" value="DAD51244.1"/>
    <property type="molecule type" value="Genomic_RNA"/>
</dbReference>
<accession>A0A8S5L1E0</accession>
<organism evidence="1 2">
    <name type="scientific">ssRNA phage SRR7976357_4</name>
    <dbReference type="NCBI Taxonomy" id="2786744"/>
    <lineage>
        <taxon>Viruses</taxon>
        <taxon>Riboviria</taxon>
        <taxon>Orthornavirae</taxon>
        <taxon>Lenarviricota</taxon>
        <taxon>Leviviricetes</taxon>
        <taxon>Norzivirales</taxon>
        <taxon>Atkinsviridae</taxon>
        <taxon>Neratovirus</taxon>
        <taxon>Neratovirus caenihabitans</taxon>
    </lineage>
</organism>
<keyword evidence="2" id="KW-1185">Reference proteome</keyword>
<name>A0A8S5L1E0_9VIRU</name>
<dbReference type="KEGG" id="vg:80397094"/>
<dbReference type="GeneID" id="80397094"/>
<gene>
    <name evidence="1" type="primary">SRR7976357_4_2</name>
</gene>
<proteinExistence type="predicted"/>
<dbReference type="Proteomes" id="UP000682101">
    <property type="component" value="Segment"/>
</dbReference>